<organism evidence="2 3">
    <name type="scientific">Anabas testudineus</name>
    <name type="common">Climbing perch</name>
    <name type="synonym">Anthias testudineus</name>
    <dbReference type="NCBI Taxonomy" id="64144"/>
    <lineage>
        <taxon>Eukaryota</taxon>
        <taxon>Metazoa</taxon>
        <taxon>Chordata</taxon>
        <taxon>Craniata</taxon>
        <taxon>Vertebrata</taxon>
        <taxon>Euteleostomi</taxon>
        <taxon>Actinopterygii</taxon>
        <taxon>Neopterygii</taxon>
        <taxon>Teleostei</taxon>
        <taxon>Neoteleostei</taxon>
        <taxon>Acanthomorphata</taxon>
        <taxon>Anabantaria</taxon>
        <taxon>Anabantiformes</taxon>
        <taxon>Anabantoidei</taxon>
        <taxon>Anabantidae</taxon>
        <taxon>Anabas</taxon>
    </lineage>
</organism>
<proteinExistence type="predicted"/>
<name>A0A3Q1IQV0_ANATE</name>
<reference evidence="2" key="2">
    <citation type="submission" date="2025-08" db="UniProtKB">
        <authorList>
            <consortium name="Ensembl"/>
        </authorList>
    </citation>
    <scope>IDENTIFICATION</scope>
</reference>
<dbReference type="InterPro" id="IPR027417">
    <property type="entry name" value="P-loop_NTPase"/>
</dbReference>
<dbReference type="AlphaFoldDB" id="A0A3Q1IQV0"/>
<dbReference type="STRING" id="64144.ENSATEP00000021659"/>
<dbReference type="InterPro" id="IPR020588">
    <property type="entry name" value="RecA_ATP-bd"/>
</dbReference>
<dbReference type="GO" id="GO:0042148">
    <property type="term" value="P:DNA strand invasion"/>
    <property type="evidence" value="ECO:0007669"/>
    <property type="project" value="TreeGrafter"/>
</dbReference>
<dbReference type="GO" id="GO:0140664">
    <property type="term" value="F:ATP-dependent DNA damage sensor activity"/>
    <property type="evidence" value="ECO:0007669"/>
    <property type="project" value="InterPro"/>
</dbReference>
<dbReference type="PROSITE" id="PS50162">
    <property type="entry name" value="RECA_2"/>
    <property type="match status" value="1"/>
</dbReference>
<dbReference type="GO" id="GO:0005657">
    <property type="term" value="C:replication fork"/>
    <property type="evidence" value="ECO:0007669"/>
    <property type="project" value="InterPro"/>
</dbReference>
<protein>
    <recommendedName>
        <fullName evidence="1">RecA family profile 1 domain-containing protein</fullName>
    </recommendedName>
</protein>
<dbReference type="InterPro" id="IPR030547">
    <property type="entry name" value="XRCC2"/>
</dbReference>
<dbReference type="OMA" id="THRIFFS"/>
<dbReference type="GO" id="GO:0005524">
    <property type="term" value="F:ATP binding"/>
    <property type="evidence" value="ECO:0007669"/>
    <property type="project" value="InterPro"/>
</dbReference>
<dbReference type="PANTHER" id="PTHR46644">
    <property type="entry name" value="DNA REPAIR PROTEIN XRCC2"/>
    <property type="match status" value="1"/>
</dbReference>
<dbReference type="SUPFAM" id="SSF52540">
    <property type="entry name" value="P-loop containing nucleoside triphosphate hydrolases"/>
    <property type="match status" value="1"/>
</dbReference>
<dbReference type="InterPro" id="IPR013632">
    <property type="entry name" value="Rad51_C"/>
</dbReference>
<dbReference type="Pfam" id="PF08423">
    <property type="entry name" value="Rad51"/>
    <property type="match status" value="1"/>
</dbReference>
<dbReference type="CDD" id="cd19490">
    <property type="entry name" value="XRCC2"/>
    <property type="match status" value="1"/>
</dbReference>
<dbReference type="GeneTree" id="ENSGT00390000020445"/>
<dbReference type="Ensembl" id="ENSATET00000022021.3">
    <property type="protein sequence ID" value="ENSATEP00000021659.3"/>
    <property type="gene ID" value="ENSATEG00000015031.3"/>
</dbReference>
<dbReference type="GO" id="GO:0005813">
    <property type="term" value="C:centrosome"/>
    <property type="evidence" value="ECO:0007669"/>
    <property type="project" value="TreeGrafter"/>
</dbReference>
<accession>A0A3Q1IQV0</accession>
<keyword evidence="3" id="KW-1185">Reference proteome</keyword>
<evidence type="ECO:0000313" key="3">
    <source>
        <dbReference type="Proteomes" id="UP000265040"/>
    </source>
</evidence>
<dbReference type="InParanoid" id="A0A3Q1IQV0"/>
<reference evidence="2" key="3">
    <citation type="submission" date="2025-09" db="UniProtKB">
        <authorList>
            <consortium name="Ensembl"/>
        </authorList>
    </citation>
    <scope>IDENTIFICATION</scope>
</reference>
<dbReference type="GO" id="GO:0033063">
    <property type="term" value="C:Rad51B-Rad51C-Rad51D-XRCC2 complex"/>
    <property type="evidence" value="ECO:0007669"/>
    <property type="project" value="InterPro"/>
</dbReference>
<sequence>MVRSMCWYSVAAEDGTVYVLVQCRRCRRWYGLCAGTVSLQKMLFARLEARRCLKDIEPRLFPEDGGPDHGEVVELYGTEGTGKTELLYHLLCRCVLPKAAGGLEVDVGFVDTDYSLDMLRLVSILDNRLNAARSTSSPLAGSDEAVLRSCLSRLLVVHCSSSSQLLLTLHFLENSLSSRPALALLLIDSISAFYWVDRSEGGASVTKQEERLSKCAGLLHRLLRDYKITVFATCHAIRRSNSGPSSSSSSSSDSDRFYLCRPWQQLVTHRLLCCRQEASNNMAAAAGGSKEQRRRQVFTVHCTSSSSSSRTKTYRSSSFYVTDGGVDFI</sequence>
<dbReference type="Gene3D" id="3.40.50.300">
    <property type="entry name" value="P-loop containing nucleotide triphosphate hydrolases"/>
    <property type="match status" value="1"/>
</dbReference>
<dbReference type="GO" id="GO:0000400">
    <property type="term" value="F:four-way junction DNA binding"/>
    <property type="evidence" value="ECO:0007669"/>
    <property type="project" value="TreeGrafter"/>
</dbReference>
<evidence type="ECO:0000313" key="2">
    <source>
        <dbReference type="Ensembl" id="ENSATEP00000021659.3"/>
    </source>
</evidence>
<dbReference type="Proteomes" id="UP000265040">
    <property type="component" value="Chromosome 2"/>
</dbReference>
<evidence type="ECO:0000259" key="1">
    <source>
        <dbReference type="PROSITE" id="PS50162"/>
    </source>
</evidence>
<feature type="domain" description="RecA family profile 1" evidence="1">
    <location>
        <begin position="45"/>
        <end position="236"/>
    </location>
</feature>
<reference evidence="2" key="1">
    <citation type="submission" date="2021-04" db="EMBL/GenBank/DDBJ databases">
        <authorList>
            <consortium name="Wellcome Sanger Institute Data Sharing"/>
        </authorList>
    </citation>
    <scope>NUCLEOTIDE SEQUENCE [LARGE SCALE GENOMIC DNA]</scope>
</reference>
<dbReference type="GO" id="GO:0000724">
    <property type="term" value="P:double-strand break repair via homologous recombination"/>
    <property type="evidence" value="ECO:0007669"/>
    <property type="project" value="InterPro"/>
</dbReference>
<dbReference type="PANTHER" id="PTHR46644:SF2">
    <property type="entry name" value="DNA REPAIR PROTEIN XRCC2"/>
    <property type="match status" value="1"/>
</dbReference>